<dbReference type="EMBL" id="LTDL01000040">
    <property type="protein sequence ID" value="OAG29534.1"/>
    <property type="molecule type" value="Genomic_DNA"/>
</dbReference>
<comment type="subcellular location">
    <subcellularLocation>
        <location evidence="1">Nucleus</location>
    </subcellularLocation>
</comment>
<feature type="domain" description="Rad21/Rec8-like protein N-terminal" evidence="4">
    <location>
        <begin position="1"/>
        <end position="88"/>
    </location>
</feature>
<dbReference type="PANTHER" id="PTHR12585">
    <property type="entry name" value="SCC1 / RAD21 FAMILY MEMBER"/>
    <property type="match status" value="1"/>
</dbReference>
<sequence>MFYAVEVLSRRGKLSAAWIAAHFDRRLTKSEVAHASIAETVDLIQKGKVPELALRTSSHILLGLSKLFFRKTKMLYEDCTALFSHITHLPPQKTSPATFRCAPKEKITVTPGLRMLFLAGISGNNRSSVEHTTNSLLEIEAPRASFGASLGASSFNCSFSLNDISLSDAVTLDRPSIFNDSISLQNQTTLNTVEAFNPPSFNDPESLPALPEEPPKRKLAEDLPHKKEKVTVDRTTTVPSAYLKILQADSYPVKNRDRFSLFLPTEIRGFFAVTEAIEEIDGLSMDQSVEIPRGTVISPLHNPTLPLIDDIPPMSLEASFDALRHSIGFETGPEVEAGSSERQSLQNMPQLITELTHHLEGACAKDKALAFFSLLLLVTEGRIEAKQSSPFSPIVLA</sequence>
<evidence type="ECO:0000313" key="6">
    <source>
        <dbReference type="Proteomes" id="UP000185944"/>
    </source>
</evidence>
<dbReference type="GO" id="GO:1990414">
    <property type="term" value="P:replication-born double-strand break repair via sister chromatid exchange"/>
    <property type="evidence" value="ECO:0007669"/>
    <property type="project" value="TreeGrafter"/>
</dbReference>
<organism evidence="5 6">
    <name type="scientific">Nematocida displodere</name>
    <dbReference type="NCBI Taxonomy" id="1805483"/>
    <lineage>
        <taxon>Eukaryota</taxon>
        <taxon>Fungi</taxon>
        <taxon>Fungi incertae sedis</taxon>
        <taxon>Microsporidia</taxon>
        <taxon>Nematocida</taxon>
    </lineage>
</organism>
<dbReference type="GO" id="GO:0003682">
    <property type="term" value="F:chromatin binding"/>
    <property type="evidence" value="ECO:0007669"/>
    <property type="project" value="TreeGrafter"/>
</dbReference>
<dbReference type="OrthoDB" id="10071381at2759"/>
<accession>A0A177EC58</accession>
<dbReference type="Proteomes" id="UP000185944">
    <property type="component" value="Unassembled WGS sequence"/>
</dbReference>
<keyword evidence="6" id="KW-1185">Reference proteome</keyword>
<dbReference type="GO" id="GO:0008278">
    <property type="term" value="C:cohesin complex"/>
    <property type="evidence" value="ECO:0007669"/>
    <property type="project" value="InterPro"/>
</dbReference>
<protein>
    <recommendedName>
        <fullName evidence="4">Rad21/Rec8-like protein N-terminal domain-containing protein</fullName>
    </recommendedName>
</protein>
<keyword evidence="2" id="KW-0539">Nucleus</keyword>
<name>A0A177EC58_9MICR</name>
<evidence type="ECO:0000256" key="3">
    <source>
        <dbReference type="SAM" id="MobiDB-lite"/>
    </source>
</evidence>
<feature type="region of interest" description="Disordered" evidence="3">
    <location>
        <begin position="197"/>
        <end position="218"/>
    </location>
</feature>
<dbReference type="STRING" id="1805483.A0A177EC58"/>
<evidence type="ECO:0000313" key="5">
    <source>
        <dbReference type="EMBL" id="OAG29534.1"/>
    </source>
</evidence>
<evidence type="ECO:0000256" key="2">
    <source>
        <dbReference type="ARBA" id="ARBA00023242"/>
    </source>
</evidence>
<dbReference type="VEuPathDB" id="MicrosporidiaDB:NEDG_00667"/>
<dbReference type="InterPro" id="IPR006910">
    <property type="entry name" value="Rad21_Rec8_N"/>
</dbReference>
<evidence type="ECO:0000256" key="1">
    <source>
        <dbReference type="ARBA" id="ARBA00004123"/>
    </source>
</evidence>
<dbReference type="Pfam" id="PF04825">
    <property type="entry name" value="Rad21_Rec8_N"/>
    <property type="match status" value="1"/>
</dbReference>
<proteinExistence type="predicted"/>
<dbReference type="GO" id="GO:0007062">
    <property type="term" value="P:sister chromatid cohesion"/>
    <property type="evidence" value="ECO:0007669"/>
    <property type="project" value="InterPro"/>
</dbReference>
<dbReference type="PANTHER" id="PTHR12585:SF69">
    <property type="entry name" value="FI11703P"/>
    <property type="match status" value="1"/>
</dbReference>
<dbReference type="AlphaFoldDB" id="A0A177EC58"/>
<dbReference type="InterPro" id="IPR039781">
    <property type="entry name" value="Rad21/Rec8-like"/>
</dbReference>
<reference evidence="5 6" key="1">
    <citation type="submission" date="2016-02" db="EMBL/GenBank/DDBJ databases">
        <title>Discovery of a natural microsporidian pathogen with a broad tissue tropism in Caenorhabditis elegans.</title>
        <authorList>
            <person name="Luallen R.J."/>
            <person name="Reinke A.W."/>
            <person name="Tong L."/>
            <person name="Botts M.R."/>
            <person name="Felix M.-A."/>
            <person name="Troemel E.R."/>
        </authorList>
    </citation>
    <scope>NUCLEOTIDE SEQUENCE [LARGE SCALE GENOMIC DNA]</scope>
    <source>
        <strain evidence="5 6">JUm2807</strain>
    </source>
</reference>
<dbReference type="GeneID" id="93647017"/>
<dbReference type="RefSeq" id="XP_067544182.1">
    <property type="nucleotide sequence ID" value="XM_067688085.1"/>
</dbReference>
<dbReference type="GO" id="GO:0005634">
    <property type="term" value="C:nucleus"/>
    <property type="evidence" value="ECO:0007669"/>
    <property type="project" value="UniProtKB-SubCell"/>
</dbReference>
<evidence type="ECO:0000259" key="4">
    <source>
        <dbReference type="Pfam" id="PF04825"/>
    </source>
</evidence>
<comment type="caution">
    <text evidence="5">The sequence shown here is derived from an EMBL/GenBank/DDBJ whole genome shotgun (WGS) entry which is preliminary data.</text>
</comment>
<gene>
    <name evidence="5" type="ORF">NEDG_00667</name>
</gene>